<proteinExistence type="predicted"/>
<reference evidence="1 2" key="1">
    <citation type="submission" date="2018-06" db="EMBL/GenBank/DDBJ databases">
        <title>Comparative genomics reveals the genomic features of Rhizophagus irregularis, R. cerebriforme, R. diaphanum and Gigaspora rosea, and their symbiotic lifestyle signature.</title>
        <authorList>
            <person name="Morin E."/>
            <person name="San Clemente H."/>
            <person name="Chen E.C.H."/>
            <person name="De La Providencia I."/>
            <person name="Hainaut M."/>
            <person name="Kuo A."/>
            <person name="Kohler A."/>
            <person name="Murat C."/>
            <person name="Tang N."/>
            <person name="Roy S."/>
            <person name="Loubradou J."/>
            <person name="Henrissat B."/>
            <person name="Grigoriev I.V."/>
            <person name="Corradi N."/>
            <person name="Roux C."/>
            <person name="Martin F.M."/>
        </authorList>
    </citation>
    <scope>NUCLEOTIDE SEQUENCE [LARGE SCALE GENOMIC DNA]</scope>
    <source>
        <strain evidence="1 2">DAOM 227022</strain>
    </source>
</reference>
<evidence type="ECO:0000313" key="1">
    <source>
        <dbReference type="EMBL" id="RIA82673.1"/>
    </source>
</evidence>
<dbReference type="Proteomes" id="UP000265703">
    <property type="component" value="Unassembled WGS sequence"/>
</dbReference>
<dbReference type="OrthoDB" id="2411216at2759"/>
<gene>
    <name evidence="1" type="ORF">C1645_834998</name>
</gene>
<name>A0A397S8K5_9GLOM</name>
<evidence type="ECO:0000313" key="2">
    <source>
        <dbReference type="Proteomes" id="UP000265703"/>
    </source>
</evidence>
<sequence>MSNVAGSSTGAVSDLTIEAVKGWSTGRLNEFLKARLKNIDVHINTITETQQVDGDSFLDLTAVDFERWGIPGGPAKKIERLIKEIQEEQPVGEFPNKRIKIDDKDLWNFWNALRAKQTSADNQKPVVDENENFFRLPPNIQREDWLSLEIRG</sequence>
<keyword evidence="2" id="KW-1185">Reference proteome</keyword>
<dbReference type="AlphaFoldDB" id="A0A397S8K5"/>
<dbReference type="InterPro" id="IPR013761">
    <property type="entry name" value="SAM/pointed_sf"/>
</dbReference>
<organism evidence="1 2">
    <name type="scientific">Glomus cerebriforme</name>
    <dbReference type="NCBI Taxonomy" id="658196"/>
    <lineage>
        <taxon>Eukaryota</taxon>
        <taxon>Fungi</taxon>
        <taxon>Fungi incertae sedis</taxon>
        <taxon>Mucoromycota</taxon>
        <taxon>Glomeromycotina</taxon>
        <taxon>Glomeromycetes</taxon>
        <taxon>Glomerales</taxon>
        <taxon>Glomeraceae</taxon>
        <taxon>Glomus</taxon>
    </lineage>
</organism>
<accession>A0A397S8K5</accession>
<dbReference type="EMBL" id="QKYT01000642">
    <property type="protein sequence ID" value="RIA82673.1"/>
    <property type="molecule type" value="Genomic_DNA"/>
</dbReference>
<protein>
    <submittedName>
        <fullName evidence="1">Uncharacterized protein</fullName>
    </submittedName>
</protein>
<comment type="caution">
    <text evidence="1">The sequence shown here is derived from an EMBL/GenBank/DDBJ whole genome shotgun (WGS) entry which is preliminary data.</text>
</comment>
<dbReference type="Gene3D" id="1.10.150.50">
    <property type="entry name" value="Transcription Factor, Ets-1"/>
    <property type="match status" value="1"/>
</dbReference>